<dbReference type="AlphaFoldDB" id="A0A433QN08"/>
<dbReference type="SUPFAM" id="SSF48403">
    <property type="entry name" value="Ankyrin repeat"/>
    <property type="match status" value="1"/>
</dbReference>
<dbReference type="EMBL" id="RBNJ01003216">
    <property type="protein sequence ID" value="RUS31166.1"/>
    <property type="molecule type" value="Genomic_DNA"/>
</dbReference>
<dbReference type="PANTHER" id="PTHR24198:SF185">
    <property type="entry name" value="ANKYRIN-3"/>
    <property type="match status" value="1"/>
</dbReference>
<dbReference type="GO" id="GO:0005737">
    <property type="term" value="C:cytoplasm"/>
    <property type="evidence" value="ECO:0007669"/>
    <property type="project" value="TreeGrafter"/>
</dbReference>
<dbReference type="Proteomes" id="UP000274822">
    <property type="component" value="Unassembled WGS sequence"/>
</dbReference>
<sequence length="406" mass="44522">MPRKPQHKDKALAVLRAHALKLIHARNSYALSAFLICPPFNHSAKHLIDAPDPHGDTLVHFAARAHDVAALRILVTEFGGDARAVNEHGRQPIHEAIDSADCIRFLVTECGVDINAMKRGDWTPLMIAVWDVGNTQISKAMKGNYEVMKILVTAGANVEMANKDGWNALHQAAKEDHYDATTYLALLSPVSTLRASTSGRLPIHTATLLLAPTSLPTIPLFLLANSPLPPSTLLAQRDNAGLSLLPLAVISGNLSLICTLLRTYHADANTRDLTGRQPAHHAAMSGREEVLRVLWEETGGRVEVDREDEWDRWTPLFHAAKEGHLGVVRWLAEVARVEVRRKDRKGRQAVELAAARNHADVVLYLSSLPEDDRAERMPAKDNAQETADGPGRVPGTDDSWRTGTVS</sequence>
<evidence type="ECO:0000313" key="5">
    <source>
        <dbReference type="Proteomes" id="UP000274822"/>
    </source>
</evidence>
<accession>A0A433QN08</accession>
<evidence type="ECO:0000256" key="3">
    <source>
        <dbReference type="SAM" id="MobiDB-lite"/>
    </source>
</evidence>
<evidence type="ECO:0000256" key="2">
    <source>
        <dbReference type="ARBA" id="ARBA00023043"/>
    </source>
</evidence>
<protein>
    <submittedName>
        <fullName evidence="4">Ankyrin repeat-containing domain protein</fullName>
    </submittedName>
</protein>
<feature type="compositionally biased region" description="Basic and acidic residues" evidence="3">
    <location>
        <begin position="371"/>
        <end position="383"/>
    </location>
</feature>
<comment type="caution">
    <text evidence="4">The sequence shown here is derived from an EMBL/GenBank/DDBJ whole genome shotgun (WGS) entry which is preliminary data.</text>
</comment>
<dbReference type="Pfam" id="PF12796">
    <property type="entry name" value="Ank_2"/>
    <property type="match status" value="2"/>
</dbReference>
<organism evidence="4 5">
    <name type="scientific">Jimgerdemannia flammicorona</name>
    <dbReference type="NCBI Taxonomy" id="994334"/>
    <lineage>
        <taxon>Eukaryota</taxon>
        <taxon>Fungi</taxon>
        <taxon>Fungi incertae sedis</taxon>
        <taxon>Mucoromycota</taxon>
        <taxon>Mucoromycotina</taxon>
        <taxon>Endogonomycetes</taxon>
        <taxon>Endogonales</taxon>
        <taxon>Endogonaceae</taxon>
        <taxon>Jimgerdemannia</taxon>
    </lineage>
</organism>
<name>A0A433QN08_9FUNG</name>
<keyword evidence="1" id="KW-0677">Repeat</keyword>
<evidence type="ECO:0000256" key="1">
    <source>
        <dbReference type="ARBA" id="ARBA00022737"/>
    </source>
</evidence>
<keyword evidence="2" id="KW-0040">ANK repeat</keyword>
<keyword evidence="5" id="KW-1185">Reference proteome</keyword>
<dbReference type="Pfam" id="PF13637">
    <property type="entry name" value="Ank_4"/>
    <property type="match status" value="1"/>
</dbReference>
<evidence type="ECO:0000313" key="4">
    <source>
        <dbReference type="EMBL" id="RUS31166.1"/>
    </source>
</evidence>
<dbReference type="SMART" id="SM00248">
    <property type="entry name" value="ANK"/>
    <property type="match status" value="8"/>
</dbReference>
<gene>
    <name evidence="4" type="ORF">BC938DRAFT_478336</name>
</gene>
<feature type="region of interest" description="Disordered" evidence="3">
    <location>
        <begin position="371"/>
        <end position="406"/>
    </location>
</feature>
<dbReference type="InterPro" id="IPR002110">
    <property type="entry name" value="Ankyrin_rpt"/>
</dbReference>
<dbReference type="Gene3D" id="1.25.40.20">
    <property type="entry name" value="Ankyrin repeat-containing domain"/>
    <property type="match status" value="2"/>
</dbReference>
<dbReference type="InterPro" id="IPR036770">
    <property type="entry name" value="Ankyrin_rpt-contain_sf"/>
</dbReference>
<reference evidence="4 5" key="1">
    <citation type="journal article" date="2018" name="New Phytol.">
        <title>Phylogenomics of Endogonaceae and evolution of mycorrhizas within Mucoromycota.</title>
        <authorList>
            <person name="Chang Y."/>
            <person name="Desiro A."/>
            <person name="Na H."/>
            <person name="Sandor L."/>
            <person name="Lipzen A."/>
            <person name="Clum A."/>
            <person name="Barry K."/>
            <person name="Grigoriev I.V."/>
            <person name="Martin F.M."/>
            <person name="Stajich J.E."/>
            <person name="Smith M.E."/>
            <person name="Bonito G."/>
            <person name="Spatafora J.W."/>
        </authorList>
    </citation>
    <scope>NUCLEOTIDE SEQUENCE [LARGE SCALE GENOMIC DNA]</scope>
    <source>
        <strain evidence="4 5">AD002</strain>
    </source>
</reference>
<dbReference type="PANTHER" id="PTHR24198">
    <property type="entry name" value="ANKYRIN REPEAT AND PROTEIN KINASE DOMAIN-CONTAINING PROTEIN"/>
    <property type="match status" value="1"/>
</dbReference>
<proteinExistence type="predicted"/>